<feature type="signal peptide" evidence="2">
    <location>
        <begin position="1"/>
        <end position="18"/>
    </location>
</feature>
<keyword evidence="2" id="KW-0732">Signal</keyword>
<dbReference type="InterPro" id="IPR052953">
    <property type="entry name" value="Ser-rich/MCO-related"/>
</dbReference>
<comment type="caution">
    <text evidence="3">The sequence shown here is derived from an EMBL/GenBank/DDBJ whole genome shotgun (WGS) entry which is preliminary data.</text>
</comment>
<dbReference type="OrthoDB" id="2331100at2759"/>
<dbReference type="PANTHER" id="PTHR34883:SF17">
    <property type="entry name" value="CUPREDOXIN"/>
    <property type="match status" value="1"/>
</dbReference>
<feature type="region of interest" description="Disordered" evidence="1">
    <location>
        <begin position="145"/>
        <end position="178"/>
    </location>
</feature>
<accession>A0A9P4H1G5</accession>
<dbReference type="PANTHER" id="PTHR34883">
    <property type="entry name" value="SERINE-RICH PROTEIN, PUTATIVE-RELATED-RELATED"/>
    <property type="match status" value="1"/>
</dbReference>
<evidence type="ECO:0000313" key="3">
    <source>
        <dbReference type="EMBL" id="KAF2025385.1"/>
    </source>
</evidence>
<dbReference type="CDD" id="cd00920">
    <property type="entry name" value="Cupredoxin"/>
    <property type="match status" value="1"/>
</dbReference>
<gene>
    <name evidence="3" type="ORF">EK21DRAFT_93284</name>
</gene>
<evidence type="ECO:0000256" key="1">
    <source>
        <dbReference type="SAM" id="MobiDB-lite"/>
    </source>
</evidence>
<proteinExistence type="predicted"/>
<keyword evidence="4" id="KW-1185">Reference proteome</keyword>
<feature type="compositionally biased region" description="Low complexity" evidence="1">
    <location>
        <begin position="160"/>
        <end position="178"/>
    </location>
</feature>
<feature type="chain" id="PRO_5040335499" description="Cupredoxin" evidence="2">
    <location>
        <begin position="19"/>
        <end position="203"/>
    </location>
</feature>
<evidence type="ECO:0008006" key="5">
    <source>
        <dbReference type="Google" id="ProtNLM"/>
    </source>
</evidence>
<dbReference type="AlphaFoldDB" id="A0A9P4H1G5"/>
<name>A0A9P4H1G5_9PLEO</name>
<dbReference type="InterPro" id="IPR008972">
    <property type="entry name" value="Cupredoxin"/>
</dbReference>
<organism evidence="3 4">
    <name type="scientific">Setomelanomma holmii</name>
    <dbReference type="NCBI Taxonomy" id="210430"/>
    <lineage>
        <taxon>Eukaryota</taxon>
        <taxon>Fungi</taxon>
        <taxon>Dikarya</taxon>
        <taxon>Ascomycota</taxon>
        <taxon>Pezizomycotina</taxon>
        <taxon>Dothideomycetes</taxon>
        <taxon>Pleosporomycetidae</taxon>
        <taxon>Pleosporales</taxon>
        <taxon>Pleosporineae</taxon>
        <taxon>Phaeosphaeriaceae</taxon>
        <taxon>Setomelanomma</taxon>
    </lineage>
</organism>
<dbReference type="SUPFAM" id="SSF49503">
    <property type="entry name" value="Cupredoxins"/>
    <property type="match status" value="1"/>
</dbReference>
<dbReference type="Proteomes" id="UP000799777">
    <property type="component" value="Unassembled WGS sequence"/>
</dbReference>
<evidence type="ECO:0000313" key="4">
    <source>
        <dbReference type="Proteomes" id="UP000799777"/>
    </source>
</evidence>
<dbReference type="EMBL" id="ML978267">
    <property type="protein sequence ID" value="KAF2025385.1"/>
    <property type="molecule type" value="Genomic_DNA"/>
</dbReference>
<dbReference type="Gene3D" id="2.60.40.420">
    <property type="entry name" value="Cupredoxins - blue copper proteins"/>
    <property type="match status" value="1"/>
</dbReference>
<evidence type="ECO:0000256" key="2">
    <source>
        <dbReference type="SAM" id="SignalP"/>
    </source>
</evidence>
<sequence length="203" mass="20514">MLFSSIFAATALVGSALATDHVVVVSNKTAGLVFKPDSLEAAQGDTVTFKFWPKNHSVSQSTFAKPCEPMANGFWSGYVPTVSTDAVSNWTYTIEVKNASTPLWFYCTQGKHCQGGMVGVINPPKSGANTLAAYKNASSLAQNNVSPQSVAGTGGKLTNGTSSSSGSPTASGSGAPASSTGAASQLAGSAAFAGAAAIFAYLI</sequence>
<reference evidence="3" key="1">
    <citation type="journal article" date="2020" name="Stud. Mycol.">
        <title>101 Dothideomycetes genomes: a test case for predicting lifestyles and emergence of pathogens.</title>
        <authorList>
            <person name="Haridas S."/>
            <person name="Albert R."/>
            <person name="Binder M."/>
            <person name="Bloem J."/>
            <person name="Labutti K."/>
            <person name="Salamov A."/>
            <person name="Andreopoulos B."/>
            <person name="Baker S."/>
            <person name="Barry K."/>
            <person name="Bills G."/>
            <person name="Bluhm B."/>
            <person name="Cannon C."/>
            <person name="Castanera R."/>
            <person name="Culley D."/>
            <person name="Daum C."/>
            <person name="Ezra D."/>
            <person name="Gonzalez J."/>
            <person name="Henrissat B."/>
            <person name="Kuo A."/>
            <person name="Liang C."/>
            <person name="Lipzen A."/>
            <person name="Lutzoni F."/>
            <person name="Magnuson J."/>
            <person name="Mondo S."/>
            <person name="Nolan M."/>
            <person name="Ohm R."/>
            <person name="Pangilinan J."/>
            <person name="Park H.-J."/>
            <person name="Ramirez L."/>
            <person name="Alfaro M."/>
            <person name="Sun H."/>
            <person name="Tritt A."/>
            <person name="Yoshinaga Y."/>
            <person name="Zwiers L.-H."/>
            <person name="Turgeon B."/>
            <person name="Goodwin S."/>
            <person name="Spatafora J."/>
            <person name="Crous P."/>
            <person name="Grigoriev I."/>
        </authorList>
    </citation>
    <scope>NUCLEOTIDE SEQUENCE</scope>
    <source>
        <strain evidence="3">CBS 110217</strain>
    </source>
</reference>
<protein>
    <recommendedName>
        <fullName evidence="5">Cupredoxin</fullName>
    </recommendedName>
</protein>